<evidence type="ECO:0000256" key="1">
    <source>
        <dbReference type="SAM" id="MobiDB-lite"/>
    </source>
</evidence>
<comment type="caution">
    <text evidence="2">The sequence shown here is derived from an EMBL/GenBank/DDBJ whole genome shotgun (WGS) entry which is preliminary data.</text>
</comment>
<protein>
    <submittedName>
        <fullName evidence="2">Uncharacterized protein</fullName>
    </submittedName>
</protein>
<sequence>MPDLPPPEWGYSGVPKPCSITSHARDSSQNGDIAESQSLQHHPKQIPVTQNVDNRKGVPGPAASPHARDLPGPQNGDKKESQSSHTLKQDSWPQNGDAIAGVPVSALPHARDLLARMGQQRSPSLRSITSQSRISCHRNGDKGVLPPAAPLLGA</sequence>
<dbReference type="AlphaFoldDB" id="A0A4Y2W6K4"/>
<dbReference type="Proteomes" id="UP000499080">
    <property type="component" value="Unassembled WGS sequence"/>
</dbReference>
<feature type="region of interest" description="Disordered" evidence="1">
    <location>
        <begin position="116"/>
        <end position="154"/>
    </location>
</feature>
<gene>
    <name evidence="2" type="ORF">AVEN_42070_1</name>
</gene>
<keyword evidence="3" id="KW-1185">Reference proteome</keyword>
<accession>A0A4Y2W6K4</accession>
<feature type="region of interest" description="Disordered" evidence="1">
    <location>
        <begin position="1"/>
        <end position="104"/>
    </location>
</feature>
<proteinExistence type="predicted"/>
<name>A0A4Y2W6K4_ARAVE</name>
<feature type="compositionally biased region" description="Polar residues" evidence="1">
    <location>
        <begin position="19"/>
        <end position="40"/>
    </location>
</feature>
<feature type="compositionally biased region" description="Polar residues" evidence="1">
    <location>
        <begin position="83"/>
        <end position="94"/>
    </location>
</feature>
<evidence type="ECO:0000313" key="3">
    <source>
        <dbReference type="Proteomes" id="UP000499080"/>
    </source>
</evidence>
<reference evidence="2 3" key="1">
    <citation type="journal article" date="2019" name="Sci. Rep.">
        <title>Orb-weaving spider Araneus ventricosus genome elucidates the spidroin gene catalogue.</title>
        <authorList>
            <person name="Kono N."/>
            <person name="Nakamura H."/>
            <person name="Ohtoshi R."/>
            <person name="Moran D.A.P."/>
            <person name="Shinohara A."/>
            <person name="Yoshida Y."/>
            <person name="Fujiwara M."/>
            <person name="Mori M."/>
            <person name="Tomita M."/>
            <person name="Arakawa K."/>
        </authorList>
    </citation>
    <scope>NUCLEOTIDE SEQUENCE [LARGE SCALE GENOMIC DNA]</scope>
</reference>
<feature type="compositionally biased region" description="Polar residues" evidence="1">
    <location>
        <begin position="119"/>
        <end position="134"/>
    </location>
</feature>
<dbReference type="EMBL" id="BGPR01055548">
    <property type="protein sequence ID" value="GBO32106.1"/>
    <property type="molecule type" value="Genomic_DNA"/>
</dbReference>
<organism evidence="2 3">
    <name type="scientific">Araneus ventricosus</name>
    <name type="common">Orbweaver spider</name>
    <name type="synonym">Epeira ventricosa</name>
    <dbReference type="NCBI Taxonomy" id="182803"/>
    <lineage>
        <taxon>Eukaryota</taxon>
        <taxon>Metazoa</taxon>
        <taxon>Ecdysozoa</taxon>
        <taxon>Arthropoda</taxon>
        <taxon>Chelicerata</taxon>
        <taxon>Arachnida</taxon>
        <taxon>Araneae</taxon>
        <taxon>Araneomorphae</taxon>
        <taxon>Entelegynae</taxon>
        <taxon>Araneoidea</taxon>
        <taxon>Araneidae</taxon>
        <taxon>Araneus</taxon>
    </lineage>
</organism>
<evidence type="ECO:0000313" key="2">
    <source>
        <dbReference type="EMBL" id="GBO32106.1"/>
    </source>
</evidence>